<evidence type="ECO:0000313" key="2">
    <source>
        <dbReference type="Proteomes" id="UP000823388"/>
    </source>
</evidence>
<dbReference type="AlphaFoldDB" id="A0A8T0XH22"/>
<dbReference type="EMBL" id="CM029037">
    <property type="protein sequence ID" value="KAG2656654.1"/>
    <property type="molecule type" value="Genomic_DNA"/>
</dbReference>
<gene>
    <name evidence="1" type="ORF">PVAP13_1KG099900</name>
</gene>
<protein>
    <submittedName>
        <fullName evidence="1">Uncharacterized protein</fullName>
    </submittedName>
</protein>
<dbReference type="Proteomes" id="UP000823388">
    <property type="component" value="Chromosome 1K"/>
</dbReference>
<reference evidence="1" key="1">
    <citation type="submission" date="2020-05" db="EMBL/GenBank/DDBJ databases">
        <title>WGS assembly of Panicum virgatum.</title>
        <authorList>
            <person name="Lovell J.T."/>
            <person name="Jenkins J."/>
            <person name="Shu S."/>
            <person name="Juenger T.E."/>
            <person name="Schmutz J."/>
        </authorList>
    </citation>
    <scope>NUCLEOTIDE SEQUENCE</scope>
    <source>
        <strain evidence="1">AP13</strain>
    </source>
</reference>
<sequence length="66" mass="7261">MPYSNPTKFMHALCDFLAAHDLSFFSLKHTPITSVGECEAARAERSSGAEPIIWLLGSVLIIQMPI</sequence>
<evidence type="ECO:0000313" key="1">
    <source>
        <dbReference type="EMBL" id="KAG2656654.1"/>
    </source>
</evidence>
<keyword evidence="2" id="KW-1185">Reference proteome</keyword>
<name>A0A8T0XH22_PANVG</name>
<comment type="caution">
    <text evidence="1">The sequence shown here is derived from an EMBL/GenBank/DDBJ whole genome shotgun (WGS) entry which is preliminary data.</text>
</comment>
<organism evidence="1 2">
    <name type="scientific">Panicum virgatum</name>
    <name type="common">Blackwell switchgrass</name>
    <dbReference type="NCBI Taxonomy" id="38727"/>
    <lineage>
        <taxon>Eukaryota</taxon>
        <taxon>Viridiplantae</taxon>
        <taxon>Streptophyta</taxon>
        <taxon>Embryophyta</taxon>
        <taxon>Tracheophyta</taxon>
        <taxon>Spermatophyta</taxon>
        <taxon>Magnoliopsida</taxon>
        <taxon>Liliopsida</taxon>
        <taxon>Poales</taxon>
        <taxon>Poaceae</taxon>
        <taxon>PACMAD clade</taxon>
        <taxon>Panicoideae</taxon>
        <taxon>Panicodae</taxon>
        <taxon>Paniceae</taxon>
        <taxon>Panicinae</taxon>
        <taxon>Panicum</taxon>
        <taxon>Panicum sect. Hiantes</taxon>
    </lineage>
</organism>
<proteinExistence type="predicted"/>
<accession>A0A8T0XH22</accession>